<gene>
    <name evidence="2" type="ORF">SDC9_86406</name>
</gene>
<reference evidence="2" key="1">
    <citation type="submission" date="2019-08" db="EMBL/GenBank/DDBJ databases">
        <authorList>
            <person name="Kucharzyk K."/>
            <person name="Murdoch R.W."/>
            <person name="Higgins S."/>
            <person name="Loffler F."/>
        </authorList>
    </citation>
    <scope>NUCLEOTIDE SEQUENCE</scope>
</reference>
<evidence type="ECO:0000256" key="1">
    <source>
        <dbReference type="SAM" id="MobiDB-lite"/>
    </source>
</evidence>
<protein>
    <submittedName>
        <fullName evidence="2">Uncharacterized protein</fullName>
    </submittedName>
</protein>
<dbReference type="EMBL" id="VSSQ01008763">
    <property type="protein sequence ID" value="MPM39771.1"/>
    <property type="molecule type" value="Genomic_DNA"/>
</dbReference>
<accession>A0A644ZIU8</accession>
<feature type="region of interest" description="Disordered" evidence="1">
    <location>
        <begin position="1"/>
        <end position="64"/>
    </location>
</feature>
<proteinExistence type="predicted"/>
<feature type="compositionally biased region" description="Basic and acidic residues" evidence="1">
    <location>
        <begin position="28"/>
        <end position="38"/>
    </location>
</feature>
<evidence type="ECO:0000313" key="2">
    <source>
        <dbReference type="EMBL" id="MPM39771.1"/>
    </source>
</evidence>
<sequence length="139" mass="14447">MEGQGAGDADAGGPDHALSHADPFGDPASHRPDRRGGGIEDADEDSRRRRGVSPPGKVGGEEEECVGIGIDCEIDNQERQNKPVHSGGLLGAVMVRGGSGRVYCMLPGELVQSFPQSEANAGVSIAPDTMHPLPFDFAS</sequence>
<organism evidence="2">
    <name type="scientific">bioreactor metagenome</name>
    <dbReference type="NCBI Taxonomy" id="1076179"/>
    <lineage>
        <taxon>unclassified sequences</taxon>
        <taxon>metagenomes</taxon>
        <taxon>ecological metagenomes</taxon>
    </lineage>
</organism>
<name>A0A644ZIU8_9ZZZZ</name>
<dbReference type="AlphaFoldDB" id="A0A644ZIU8"/>
<comment type="caution">
    <text evidence="2">The sequence shown here is derived from an EMBL/GenBank/DDBJ whole genome shotgun (WGS) entry which is preliminary data.</text>
</comment>